<dbReference type="InterPro" id="IPR050340">
    <property type="entry name" value="Cytosolic_Fe-S_CAF"/>
</dbReference>
<dbReference type="InterPro" id="IPR036991">
    <property type="entry name" value="Fe_hydrogenase_ssu_sf"/>
</dbReference>
<dbReference type="InterPro" id="IPR001888">
    <property type="entry name" value="Transposase_1"/>
</dbReference>
<evidence type="ECO:0000259" key="2">
    <source>
        <dbReference type="SMART" id="SM00902"/>
    </source>
</evidence>
<dbReference type="InterPro" id="IPR003149">
    <property type="entry name" value="Fe_hydrogenase_ssu"/>
</dbReference>
<dbReference type="AlphaFoldDB" id="A0AAV4C9U5"/>
<dbReference type="Gene3D" id="3.40.50.1780">
    <property type="match status" value="1"/>
</dbReference>
<dbReference type="SUPFAM" id="SSF53920">
    <property type="entry name" value="Fe-only hydrogenase"/>
    <property type="match status" value="1"/>
</dbReference>
<evidence type="ECO:0000256" key="1">
    <source>
        <dbReference type="ARBA" id="ARBA00006596"/>
    </source>
</evidence>
<dbReference type="InterPro" id="IPR009016">
    <property type="entry name" value="Fe_hydrogenase"/>
</dbReference>
<dbReference type="PANTHER" id="PTHR11615">
    <property type="entry name" value="NITRATE, FORMATE, IRON DEHYDROGENASE"/>
    <property type="match status" value="1"/>
</dbReference>
<dbReference type="Pfam" id="PF02256">
    <property type="entry name" value="Fe_hyd_SSU"/>
    <property type="match status" value="1"/>
</dbReference>
<accession>A0AAV4C9U5</accession>
<dbReference type="Gene3D" id="3.30.420.10">
    <property type="entry name" value="Ribonuclease H-like superfamily/Ribonuclease H"/>
    <property type="match status" value="1"/>
</dbReference>
<evidence type="ECO:0000313" key="4">
    <source>
        <dbReference type="Proteomes" id="UP000735302"/>
    </source>
</evidence>
<dbReference type="EMBL" id="BLXT01006566">
    <property type="protein sequence ID" value="GFO32096.1"/>
    <property type="molecule type" value="Genomic_DNA"/>
</dbReference>
<dbReference type="Gene3D" id="4.10.260.20">
    <property type="entry name" value="Iron hydrogenase, small subunit"/>
    <property type="match status" value="1"/>
</dbReference>
<sequence>MKPLMWGLAGTIVPGTSFSNTSSLEMKLDTPEHSGDKTRLNDMEALVLSCHKKSSKSSKSATKVMATLFWDSRGMILLDILPKGESVNADRYCETLDRLRHAVRRKRPGLLHSGVVLQHDNATFLTAKRTKEWLGLYRLDIISHPAHSPDFHLFGPLKRHLGGKKFEDEDELIGETHGSYILPYISTTKSPQQIMGSLVKNYFAERLGKTPDAVYHVSVMPCFDKKLEASRTDFFSDIYQTRDVDCVITSAEVEKMLEKEGTSLSSVEDHPLEDLTPDFDPEKLMYTHKGGGSGGYLEHAAKHAASVLLETHVDSLSYKVLRNQDFQEVTVSVDGKPPLKFALAYGFRNIQNIVQRLKRGKCAYHFVEIMACPSGCNNGGGQIRVGGEGMQKERLQEVEDAYYRDMEVVDPFQRKDVETLYSDWLGGQNSDKAKEMLHTQYHEIEKSTSALNLKW</sequence>
<dbReference type="InterPro" id="IPR036397">
    <property type="entry name" value="RNaseH_sf"/>
</dbReference>
<dbReference type="Proteomes" id="UP000735302">
    <property type="component" value="Unassembled WGS sequence"/>
</dbReference>
<dbReference type="GO" id="GO:0003676">
    <property type="term" value="F:nucleic acid binding"/>
    <property type="evidence" value="ECO:0007669"/>
    <property type="project" value="InterPro"/>
</dbReference>
<name>A0AAV4C9U5_9GAST</name>
<reference evidence="3 4" key="1">
    <citation type="journal article" date="2021" name="Elife">
        <title>Chloroplast acquisition without the gene transfer in kleptoplastic sea slugs, Plakobranchus ocellatus.</title>
        <authorList>
            <person name="Maeda T."/>
            <person name="Takahashi S."/>
            <person name="Yoshida T."/>
            <person name="Shimamura S."/>
            <person name="Takaki Y."/>
            <person name="Nagai Y."/>
            <person name="Toyoda A."/>
            <person name="Suzuki Y."/>
            <person name="Arimoto A."/>
            <person name="Ishii H."/>
            <person name="Satoh N."/>
            <person name="Nishiyama T."/>
            <person name="Hasebe M."/>
            <person name="Maruyama T."/>
            <person name="Minagawa J."/>
            <person name="Obokata J."/>
            <person name="Shigenobu S."/>
        </authorList>
    </citation>
    <scope>NUCLEOTIDE SEQUENCE [LARGE SCALE GENOMIC DNA]</scope>
</reference>
<gene>
    <name evidence="3" type="ORF">PoB_005860100</name>
</gene>
<comment type="caution">
    <text evidence="3">The sequence shown here is derived from an EMBL/GenBank/DDBJ whole genome shotgun (WGS) entry which is preliminary data.</text>
</comment>
<dbReference type="Pfam" id="PF02906">
    <property type="entry name" value="Fe_hyd_lg_C"/>
    <property type="match status" value="1"/>
</dbReference>
<dbReference type="Pfam" id="PF01359">
    <property type="entry name" value="Transposase_1"/>
    <property type="match status" value="1"/>
</dbReference>
<keyword evidence="4" id="KW-1185">Reference proteome</keyword>
<organism evidence="3 4">
    <name type="scientific">Plakobranchus ocellatus</name>
    <dbReference type="NCBI Taxonomy" id="259542"/>
    <lineage>
        <taxon>Eukaryota</taxon>
        <taxon>Metazoa</taxon>
        <taxon>Spiralia</taxon>
        <taxon>Lophotrochozoa</taxon>
        <taxon>Mollusca</taxon>
        <taxon>Gastropoda</taxon>
        <taxon>Heterobranchia</taxon>
        <taxon>Euthyneura</taxon>
        <taxon>Panpulmonata</taxon>
        <taxon>Sacoglossa</taxon>
        <taxon>Placobranchoidea</taxon>
        <taxon>Plakobranchidae</taxon>
        <taxon>Plakobranchus</taxon>
    </lineage>
</organism>
<dbReference type="InterPro" id="IPR004108">
    <property type="entry name" value="Fe_hydrogenase_lsu_C"/>
</dbReference>
<feature type="domain" description="Iron hydrogenase small subunit" evidence="2">
    <location>
        <begin position="388"/>
        <end position="445"/>
    </location>
</feature>
<dbReference type="SMART" id="SM00902">
    <property type="entry name" value="Fe_hyd_SSU"/>
    <property type="match status" value="1"/>
</dbReference>
<evidence type="ECO:0000313" key="3">
    <source>
        <dbReference type="EMBL" id="GFO32096.1"/>
    </source>
</evidence>
<protein>
    <submittedName>
        <fullName evidence="3">Cytosolic Fe-S cluster assembly factor narfl</fullName>
    </submittedName>
</protein>
<comment type="similarity">
    <text evidence="1">Belongs to the NARF family.</text>
</comment>
<proteinExistence type="inferred from homology"/>